<evidence type="ECO:0000313" key="2">
    <source>
        <dbReference type="EMBL" id="EPX62279.1"/>
    </source>
</evidence>
<protein>
    <submittedName>
        <fullName evidence="2">Uncharacterized protein</fullName>
    </submittedName>
</protein>
<evidence type="ECO:0000313" key="3">
    <source>
        <dbReference type="Proteomes" id="UP000011682"/>
    </source>
</evidence>
<gene>
    <name evidence="2" type="ORF">D187_008466</name>
</gene>
<organism evidence="2 3">
    <name type="scientific">Cystobacter fuscus (strain ATCC 25194 / DSM 2262 / NBRC 100088 / M29)</name>
    <dbReference type="NCBI Taxonomy" id="1242864"/>
    <lineage>
        <taxon>Bacteria</taxon>
        <taxon>Pseudomonadati</taxon>
        <taxon>Myxococcota</taxon>
        <taxon>Myxococcia</taxon>
        <taxon>Myxococcales</taxon>
        <taxon>Cystobacterineae</taxon>
        <taxon>Archangiaceae</taxon>
        <taxon>Cystobacter</taxon>
    </lineage>
</organism>
<comment type="caution">
    <text evidence="2">The sequence shown here is derived from an EMBL/GenBank/DDBJ whole genome shotgun (WGS) entry which is preliminary data.</text>
</comment>
<reference evidence="2" key="1">
    <citation type="submission" date="2013-05" db="EMBL/GenBank/DDBJ databases">
        <title>Genome assembly of Cystobacter fuscus DSM 2262.</title>
        <authorList>
            <person name="Sharma G."/>
            <person name="Khatri I."/>
            <person name="Kaur C."/>
            <person name="Mayilraj S."/>
            <person name="Subramanian S."/>
        </authorList>
    </citation>
    <scope>NUCLEOTIDE SEQUENCE [LARGE SCALE GENOMIC DNA]</scope>
    <source>
        <strain evidence="2">DSM 2262</strain>
    </source>
</reference>
<evidence type="ECO:0000256" key="1">
    <source>
        <dbReference type="SAM" id="MobiDB-lite"/>
    </source>
</evidence>
<dbReference type="Proteomes" id="UP000011682">
    <property type="component" value="Unassembled WGS sequence"/>
</dbReference>
<sequence length="165" mass="18223">MGMLYDEAFILVDEKNGTPLPNRRYRITRENGAVLEGVTDTRGHTELVQSTYQEKLRIEILDPEIDYNTLEDELETFQLKVVDSNGKPLAGHPVTVLHEGRRINVTLDEQGIAWLEGLDPGLPCEVLVDNHGCLATHGAAEMPNNPESLPDYMPGSCGPDDSHGC</sequence>
<proteinExistence type="predicted"/>
<keyword evidence="3" id="KW-1185">Reference proteome</keyword>
<dbReference type="EMBL" id="ANAH02000007">
    <property type="protein sequence ID" value="EPX62279.1"/>
    <property type="molecule type" value="Genomic_DNA"/>
</dbReference>
<accession>S9QLX3</accession>
<feature type="region of interest" description="Disordered" evidence="1">
    <location>
        <begin position="142"/>
        <end position="165"/>
    </location>
</feature>
<dbReference type="AlphaFoldDB" id="S9QLX3"/>
<name>S9QLX3_CYSF2</name>